<organism evidence="1">
    <name type="scientific">marine sediment metagenome</name>
    <dbReference type="NCBI Taxonomy" id="412755"/>
    <lineage>
        <taxon>unclassified sequences</taxon>
        <taxon>metagenomes</taxon>
        <taxon>ecological metagenomes</taxon>
    </lineage>
</organism>
<sequence>PHLEIITFDRLFDDYDVDKEKDLDGAKDEMRNVGEIL</sequence>
<reference evidence="1" key="1">
    <citation type="journal article" date="2014" name="Front. Microbiol.">
        <title>High frequency of phylogenetically diverse reductive dehalogenase-homologous genes in deep subseafloor sedimentary metagenomes.</title>
        <authorList>
            <person name="Kawai M."/>
            <person name="Futagami T."/>
            <person name="Toyoda A."/>
            <person name="Takaki Y."/>
            <person name="Nishi S."/>
            <person name="Hori S."/>
            <person name="Arai W."/>
            <person name="Tsubouchi T."/>
            <person name="Morono Y."/>
            <person name="Uchiyama I."/>
            <person name="Ito T."/>
            <person name="Fujiyama A."/>
            <person name="Inagaki F."/>
            <person name="Takami H."/>
        </authorList>
    </citation>
    <scope>NUCLEOTIDE SEQUENCE</scope>
    <source>
        <strain evidence="1">Expedition CK06-06</strain>
    </source>
</reference>
<name>X1FI49_9ZZZZ</name>
<evidence type="ECO:0000313" key="1">
    <source>
        <dbReference type="EMBL" id="GAH29054.1"/>
    </source>
</evidence>
<gene>
    <name evidence="1" type="ORF">S03H2_08189</name>
</gene>
<accession>X1FI49</accession>
<feature type="non-terminal residue" evidence="1">
    <location>
        <position position="1"/>
    </location>
</feature>
<comment type="caution">
    <text evidence="1">The sequence shown here is derived from an EMBL/GenBank/DDBJ whole genome shotgun (WGS) entry which is preliminary data.</text>
</comment>
<dbReference type="EMBL" id="BARU01003937">
    <property type="protein sequence ID" value="GAH29054.1"/>
    <property type="molecule type" value="Genomic_DNA"/>
</dbReference>
<proteinExistence type="predicted"/>
<dbReference type="AlphaFoldDB" id="X1FI49"/>
<protein>
    <submittedName>
        <fullName evidence="1">Uncharacterized protein</fullName>
    </submittedName>
</protein>